<accession>A0A916X7V8</accession>
<keyword evidence="6" id="KW-0653">Protein transport</keyword>
<dbReference type="InterPro" id="IPR050366">
    <property type="entry name" value="BP-dependent_transpt_permease"/>
</dbReference>
<evidence type="ECO:0000256" key="4">
    <source>
        <dbReference type="ARBA" id="ARBA00022692"/>
    </source>
</evidence>
<gene>
    <name evidence="11" type="ORF">GCM10010994_04520</name>
</gene>
<dbReference type="CDD" id="cd06261">
    <property type="entry name" value="TM_PBP2"/>
    <property type="match status" value="1"/>
</dbReference>
<dbReference type="GO" id="GO:0055085">
    <property type="term" value="P:transmembrane transport"/>
    <property type="evidence" value="ECO:0007669"/>
    <property type="project" value="InterPro"/>
</dbReference>
<evidence type="ECO:0000313" key="11">
    <source>
        <dbReference type="EMBL" id="GGC48417.1"/>
    </source>
</evidence>
<evidence type="ECO:0000259" key="10">
    <source>
        <dbReference type="PROSITE" id="PS50928"/>
    </source>
</evidence>
<evidence type="ECO:0000256" key="8">
    <source>
        <dbReference type="ARBA" id="ARBA00023136"/>
    </source>
</evidence>
<evidence type="ECO:0000256" key="9">
    <source>
        <dbReference type="RuleBase" id="RU363032"/>
    </source>
</evidence>
<sequence>MTQLSLDAGTPVSISSRIRTLLKRWPVGSIAILIVLLVLGVFAPFLEPHNPDTPQIMKAHRPPVFLGGTWDYVLGTDDLGRDNLSRLISGARISLLVGFAVVLGAGSIGTVLALLAGYFGGIVDIIISRMTEVFVAVPFLLVAIAVVGAVGASTTNLVLTLIFMTWAGYARVLRAEVLRLRELEFVKLAKVAGCSNMRILFHHILPNIVNPLVILATLQLGATIVIEASLNFLGLGVPAPQATWGGMLAAGKNYIGFQDSLVIIPAIAIFLVVLSINLLGDWLRLRLDPRFRQL</sequence>
<feature type="transmembrane region" description="Helical" evidence="9">
    <location>
        <begin position="93"/>
        <end position="121"/>
    </location>
</feature>
<dbReference type="AlphaFoldDB" id="A0A916X7V8"/>
<protein>
    <submittedName>
        <fullName evidence="11">Peptide ABC transporter permease</fullName>
    </submittedName>
</protein>
<feature type="transmembrane region" description="Helical" evidence="9">
    <location>
        <begin position="133"/>
        <end position="151"/>
    </location>
</feature>
<evidence type="ECO:0000313" key="12">
    <source>
        <dbReference type="Proteomes" id="UP000637002"/>
    </source>
</evidence>
<feature type="transmembrane region" description="Helical" evidence="9">
    <location>
        <begin position="25"/>
        <end position="46"/>
    </location>
</feature>
<evidence type="ECO:0000256" key="1">
    <source>
        <dbReference type="ARBA" id="ARBA00004651"/>
    </source>
</evidence>
<feature type="transmembrane region" description="Helical" evidence="9">
    <location>
        <begin position="262"/>
        <end position="283"/>
    </location>
</feature>
<keyword evidence="2 9" id="KW-0813">Transport</keyword>
<keyword evidence="7 9" id="KW-1133">Transmembrane helix</keyword>
<dbReference type="SUPFAM" id="SSF161098">
    <property type="entry name" value="MetI-like"/>
    <property type="match status" value="1"/>
</dbReference>
<dbReference type="Gene3D" id="1.10.3720.10">
    <property type="entry name" value="MetI-like"/>
    <property type="match status" value="1"/>
</dbReference>
<evidence type="ECO:0000256" key="3">
    <source>
        <dbReference type="ARBA" id="ARBA00022475"/>
    </source>
</evidence>
<feature type="transmembrane region" description="Helical" evidence="9">
    <location>
        <begin position="204"/>
        <end position="226"/>
    </location>
</feature>
<keyword evidence="8 9" id="KW-0472">Membrane</keyword>
<evidence type="ECO:0000256" key="7">
    <source>
        <dbReference type="ARBA" id="ARBA00022989"/>
    </source>
</evidence>
<dbReference type="Proteomes" id="UP000637002">
    <property type="component" value="Unassembled WGS sequence"/>
</dbReference>
<dbReference type="Pfam" id="PF00528">
    <property type="entry name" value="BPD_transp_1"/>
    <property type="match status" value="1"/>
</dbReference>
<feature type="domain" description="ABC transmembrane type-1" evidence="10">
    <location>
        <begin position="91"/>
        <end position="280"/>
    </location>
</feature>
<comment type="similarity">
    <text evidence="9">Belongs to the binding-protein-dependent transport system permease family.</text>
</comment>
<dbReference type="PANTHER" id="PTHR43386">
    <property type="entry name" value="OLIGOPEPTIDE TRANSPORT SYSTEM PERMEASE PROTEIN APPC"/>
    <property type="match status" value="1"/>
</dbReference>
<evidence type="ECO:0000256" key="2">
    <source>
        <dbReference type="ARBA" id="ARBA00022448"/>
    </source>
</evidence>
<dbReference type="GO" id="GO:0015031">
    <property type="term" value="P:protein transport"/>
    <property type="evidence" value="ECO:0007669"/>
    <property type="project" value="UniProtKB-KW"/>
</dbReference>
<reference evidence="11" key="2">
    <citation type="submission" date="2020-09" db="EMBL/GenBank/DDBJ databases">
        <authorList>
            <person name="Sun Q."/>
            <person name="Zhou Y."/>
        </authorList>
    </citation>
    <scope>NUCLEOTIDE SEQUENCE</scope>
    <source>
        <strain evidence="11">CGMCC 1.12919</strain>
    </source>
</reference>
<dbReference type="GO" id="GO:0015833">
    <property type="term" value="P:peptide transport"/>
    <property type="evidence" value="ECO:0007669"/>
    <property type="project" value="UniProtKB-KW"/>
</dbReference>
<evidence type="ECO:0000256" key="6">
    <source>
        <dbReference type="ARBA" id="ARBA00022927"/>
    </source>
</evidence>
<dbReference type="GO" id="GO:0005886">
    <property type="term" value="C:plasma membrane"/>
    <property type="evidence" value="ECO:0007669"/>
    <property type="project" value="UniProtKB-SubCell"/>
</dbReference>
<comment type="subcellular location">
    <subcellularLocation>
        <location evidence="1 9">Cell membrane</location>
        <topology evidence="1 9">Multi-pass membrane protein</topology>
    </subcellularLocation>
</comment>
<dbReference type="PROSITE" id="PS50928">
    <property type="entry name" value="ABC_TM1"/>
    <property type="match status" value="1"/>
</dbReference>
<keyword evidence="12" id="KW-1185">Reference proteome</keyword>
<keyword evidence="4 9" id="KW-0812">Transmembrane</keyword>
<dbReference type="EMBL" id="BMGG01000001">
    <property type="protein sequence ID" value="GGC48417.1"/>
    <property type="molecule type" value="Genomic_DNA"/>
</dbReference>
<dbReference type="PANTHER" id="PTHR43386:SF1">
    <property type="entry name" value="D,D-DIPEPTIDE TRANSPORT SYSTEM PERMEASE PROTEIN DDPC-RELATED"/>
    <property type="match status" value="1"/>
</dbReference>
<dbReference type="RefSeq" id="WP_188607477.1">
    <property type="nucleotide sequence ID" value="NZ_BMGG01000001.1"/>
</dbReference>
<reference evidence="11" key="1">
    <citation type="journal article" date="2014" name="Int. J. Syst. Evol. Microbiol.">
        <title>Complete genome sequence of Corynebacterium casei LMG S-19264T (=DSM 44701T), isolated from a smear-ripened cheese.</title>
        <authorList>
            <consortium name="US DOE Joint Genome Institute (JGI-PGF)"/>
            <person name="Walter F."/>
            <person name="Albersmeier A."/>
            <person name="Kalinowski J."/>
            <person name="Ruckert C."/>
        </authorList>
    </citation>
    <scope>NUCLEOTIDE SEQUENCE</scope>
    <source>
        <strain evidence="11">CGMCC 1.12919</strain>
    </source>
</reference>
<keyword evidence="5" id="KW-0571">Peptide transport</keyword>
<name>A0A916X7V8_9HYPH</name>
<feature type="transmembrane region" description="Helical" evidence="9">
    <location>
        <begin position="157"/>
        <end position="173"/>
    </location>
</feature>
<evidence type="ECO:0000256" key="5">
    <source>
        <dbReference type="ARBA" id="ARBA00022856"/>
    </source>
</evidence>
<comment type="caution">
    <text evidence="11">The sequence shown here is derived from an EMBL/GenBank/DDBJ whole genome shotgun (WGS) entry which is preliminary data.</text>
</comment>
<organism evidence="11 12">
    <name type="scientific">Chelatococcus reniformis</name>
    <dbReference type="NCBI Taxonomy" id="1494448"/>
    <lineage>
        <taxon>Bacteria</taxon>
        <taxon>Pseudomonadati</taxon>
        <taxon>Pseudomonadota</taxon>
        <taxon>Alphaproteobacteria</taxon>
        <taxon>Hyphomicrobiales</taxon>
        <taxon>Chelatococcaceae</taxon>
        <taxon>Chelatococcus</taxon>
    </lineage>
</organism>
<dbReference type="InterPro" id="IPR000515">
    <property type="entry name" value="MetI-like"/>
</dbReference>
<dbReference type="InterPro" id="IPR035906">
    <property type="entry name" value="MetI-like_sf"/>
</dbReference>
<keyword evidence="3" id="KW-1003">Cell membrane</keyword>
<proteinExistence type="inferred from homology"/>